<protein>
    <recommendedName>
        <fullName evidence="2">DUF7595 domain-containing protein</fullName>
    </recommendedName>
</protein>
<sequence>MVGGGGGVSSLGAQAGGRPKRQTPPLPLDILLEIAARSDPATLIRCAATGRDMRRRAADPAATFRLRHTGGRFVLPLLRGHLTGPTYRPTKQAEATTTSTCSTPPPPWPPSSPRLVFPPPPHGEETFEFEPLDSRGGLVLLALTTTTSSNTYSRHLRVCDPVTRHSHTFPLAGTPLSSYGCSYVLFVGGEGGGAGQPSFRVLEARLDVLCLRIQTYSSEHGAWGPRTSVPAPGLDVGYDYHLAADSKPLVVGDVVHWLYLTPSSTHVIMLHVGATSPRAKVTTLPASFPRAPVSPRYTSDWNYGGRRRKHYSYLLATATPGGTPVVLVADDEKVTAWPQYKGSKIWKQQPWTVIDSVGELPAKTISRSVRVKLECFAETSGALLIRIYDRGFFWLDLQSKAISCAHMGLWETAAWTKTSIVDSGSQIERRLKGARYMWASLRHFHRRATTIWAGTVGSERHTYSSISTMAGGGGSGRRKRQTPALPLDVLAEIAARSVDPATVVRCAATCRDMCRRAADESFRRRLRLRLRHTAGGFVLPLLRGHLMGPTHGRKDEQYMVDTAAAAATTRLTSLVFPPPPTPPIDGAPPSSFRTWDRADHAAQLAQLGAR</sequence>
<dbReference type="OrthoDB" id="620691at2759"/>
<dbReference type="EMBL" id="JACEFO010002124">
    <property type="protein sequence ID" value="KAF8679411.1"/>
    <property type="molecule type" value="Genomic_DNA"/>
</dbReference>
<dbReference type="PANTHER" id="PTHR35828">
    <property type="entry name" value="OS08G0203800 PROTEIN-RELATED"/>
    <property type="match status" value="1"/>
</dbReference>
<reference evidence="3" key="1">
    <citation type="submission" date="2020-07" db="EMBL/GenBank/DDBJ databases">
        <title>Genome sequence and genetic diversity analysis of an under-domesticated orphan crop, white fonio (Digitaria exilis).</title>
        <authorList>
            <person name="Bennetzen J.L."/>
            <person name="Chen S."/>
            <person name="Ma X."/>
            <person name="Wang X."/>
            <person name="Yssel A.E.J."/>
            <person name="Chaluvadi S.R."/>
            <person name="Johnson M."/>
            <person name="Gangashetty P."/>
            <person name="Hamidou F."/>
            <person name="Sanogo M.D."/>
            <person name="Zwaenepoel A."/>
            <person name="Wallace J."/>
            <person name="Van De Peer Y."/>
            <person name="Van Deynze A."/>
        </authorList>
    </citation>
    <scope>NUCLEOTIDE SEQUENCE</scope>
    <source>
        <tissue evidence="3">Leaves</tissue>
    </source>
</reference>
<evidence type="ECO:0000259" key="2">
    <source>
        <dbReference type="Pfam" id="PF24523"/>
    </source>
</evidence>
<feature type="region of interest" description="Disordered" evidence="1">
    <location>
        <begin position="1"/>
        <end position="24"/>
    </location>
</feature>
<dbReference type="PANTHER" id="PTHR35828:SF23">
    <property type="entry name" value="F-BOX DOMAIN-CONTAINING PROTEIN"/>
    <property type="match status" value="1"/>
</dbReference>
<dbReference type="AlphaFoldDB" id="A0A835B049"/>
<organism evidence="3 4">
    <name type="scientific">Digitaria exilis</name>
    <dbReference type="NCBI Taxonomy" id="1010633"/>
    <lineage>
        <taxon>Eukaryota</taxon>
        <taxon>Viridiplantae</taxon>
        <taxon>Streptophyta</taxon>
        <taxon>Embryophyta</taxon>
        <taxon>Tracheophyta</taxon>
        <taxon>Spermatophyta</taxon>
        <taxon>Magnoliopsida</taxon>
        <taxon>Liliopsida</taxon>
        <taxon>Poales</taxon>
        <taxon>Poaceae</taxon>
        <taxon>PACMAD clade</taxon>
        <taxon>Panicoideae</taxon>
        <taxon>Panicodae</taxon>
        <taxon>Paniceae</taxon>
        <taxon>Anthephorinae</taxon>
        <taxon>Digitaria</taxon>
    </lineage>
</organism>
<evidence type="ECO:0000313" key="3">
    <source>
        <dbReference type="EMBL" id="KAF8679411.1"/>
    </source>
</evidence>
<dbReference type="Proteomes" id="UP000636709">
    <property type="component" value="Unassembled WGS sequence"/>
</dbReference>
<dbReference type="SUPFAM" id="SSF81383">
    <property type="entry name" value="F-box domain"/>
    <property type="match status" value="1"/>
</dbReference>
<gene>
    <name evidence="3" type="ORF">HU200_045755</name>
</gene>
<accession>A0A835B049</accession>
<evidence type="ECO:0000313" key="4">
    <source>
        <dbReference type="Proteomes" id="UP000636709"/>
    </source>
</evidence>
<evidence type="ECO:0000256" key="1">
    <source>
        <dbReference type="SAM" id="MobiDB-lite"/>
    </source>
</evidence>
<feature type="domain" description="DUF7595" evidence="2">
    <location>
        <begin position="128"/>
        <end position="402"/>
    </location>
</feature>
<keyword evidence="4" id="KW-1185">Reference proteome</keyword>
<dbReference type="Pfam" id="PF24523">
    <property type="entry name" value="DUF7595"/>
    <property type="match status" value="1"/>
</dbReference>
<comment type="caution">
    <text evidence="3">The sequence shown here is derived from an EMBL/GenBank/DDBJ whole genome shotgun (WGS) entry which is preliminary data.</text>
</comment>
<dbReference type="InterPro" id="IPR056016">
    <property type="entry name" value="DUF7595"/>
</dbReference>
<dbReference type="InterPro" id="IPR036047">
    <property type="entry name" value="F-box-like_dom_sf"/>
</dbReference>
<name>A0A835B049_9POAL</name>
<proteinExistence type="predicted"/>